<keyword evidence="7 8" id="KW-0862">Zinc</keyword>
<keyword evidence="6 8" id="KW-0378">Hydrolase</keyword>
<keyword evidence="4 8" id="KW-0479">Metal-binding</keyword>
<feature type="binding site" evidence="8">
    <location>
        <position position="212"/>
    </location>
    <ligand>
        <name>Zn(2+)</name>
        <dbReference type="ChEBI" id="CHEBI:29105"/>
        <label>1</label>
        <note>catalytic</note>
    </ligand>
</feature>
<protein>
    <recommendedName>
        <fullName evidence="8">Ribonuclease Z</fullName>
        <shortName evidence="8">RNase Z</shortName>
        <ecNumber evidence="8">3.1.26.11</ecNumber>
    </recommendedName>
    <alternativeName>
        <fullName evidence="8">tRNA 3 endonuclease</fullName>
    </alternativeName>
    <alternativeName>
        <fullName evidence="8">tRNase Z</fullName>
    </alternativeName>
</protein>
<dbReference type="PANTHER" id="PTHR46018:SF2">
    <property type="entry name" value="ZINC PHOSPHODIESTERASE ELAC PROTEIN 1"/>
    <property type="match status" value="1"/>
</dbReference>
<evidence type="ECO:0000313" key="9">
    <source>
        <dbReference type="EMBL" id="RWU10162.1"/>
    </source>
</evidence>
<feature type="binding site" evidence="8">
    <location>
        <position position="64"/>
    </location>
    <ligand>
        <name>Zn(2+)</name>
        <dbReference type="ChEBI" id="CHEBI:29105"/>
        <label>1</label>
        <note>catalytic</note>
    </ligand>
</feature>
<dbReference type="Gene3D" id="3.60.15.10">
    <property type="entry name" value="Ribonuclease Z/Hydroxyacylglutathione hydrolase-like"/>
    <property type="match status" value="1"/>
</dbReference>
<evidence type="ECO:0000256" key="3">
    <source>
        <dbReference type="ARBA" id="ARBA00022722"/>
    </source>
</evidence>
<feature type="binding site" evidence="8">
    <location>
        <position position="67"/>
    </location>
    <ligand>
        <name>Zn(2+)</name>
        <dbReference type="ChEBI" id="CHEBI:29105"/>
        <label>2</label>
        <note>catalytic</note>
    </ligand>
</feature>
<comment type="cofactor">
    <cofactor evidence="8">
        <name>Zn(2+)</name>
        <dbReference type="ChEBI" id="CHEBI:29105"/>
    </cofactor>
    <text evidence="8">Binds 2 Zn(2+) ions.</text>
</comment>
<evidence type="ECO:0000256" key="4">
    <source>
        <dbReference type="ARBA" id="ARBA00022723"/>
    </source>
</evidence>
<dbReference type="EC" id="3.1.26.11" evidence="8"/>
<dbReference type="OrthoDB" id="9800940at2"/>
<dbReference type="CDD" id="cd07717">
    <property type="entry name" value="RNaseZ_ZiPD-like_MBL-fold"/>
    <property type="match status" value="1"/>
</dbReference>
<comment type="catalytic activity">
    <reaction evidence="8">
        <text>Endonucleolytic cleavage of RNA, removing extra 3' nucleotides from tRNA precursor, generating 3' termini of tRNAs. A 3'-hydroxy group is left at the tRNA terminus and a 5'-phosphoryl group is left at the trailer molecule.</text>
        <dbReference type="EC" id="3.1.26.11"/>
    </reaction>
</comment>
<feature type="binding site" evidence="8">
    <location>
        <position position="66"/>
    </location>
    <ligand>
        <name>Zn(2+)</name>
        <dbReference type="ChEBI" id="CHEBI:29105"/>
        <label>2</label>
        <note>catalytic</note>
    </ligand>
</feature>
<dbReference type="HAMAP" id="MF_01818">
    <property type="entry name" value="RNase_Z_BN"/>
    <property type="match status" value="1"/>
</dbReference>
<evidence type="ECO:0000256" key="5">
    <source>
        <dbReference type="ARBA" id="ARBA00022759"/>
    </source>
</evidence>
<keyword evidence="2 8" id="KW-0819">tRNA processing</keyword>
<feature type="binding site" evidence="8">
    <location>
        <position position="212"/>
    </location>
    <ligand>
        <name>Zn(2+)</name>
        <dbReference type="ChEBI" id="CHEBI:29105"/>
        <label>2</label>
        <note>catalytic</note>
    </ligand>
</feature>
<evidence type="ECO:0000256" key="8">
    <source>
        <dbReference type="HAMAP-Rule" id="MF_01818"/>
    </source>
</evidence>
<comment type="similarity">
    <text evidence="8">Belongs to the RNase Z family.</text>
</comment>
<evidence type="ECO:0000256" key="1">
    <source>
        <dbReference type="ARBA" id="ARBA00011738"/>
    </source>
</evidence>
<accession>A0A3S3PPW9</accession>
<dbReference type="InterPro" id="IPR013471">
    <property type="entry name" value="RNase_Z/BN"/>
</dbReference>
<dbReference type="Proteomes" id="UP000284120">
    <property type="component" value="Unassembled WGS sequence"/>
</dbReference>
<evidence type="ECO:0000256" key="2">
    <source>
        <dbReference type="ARBA" id="ARBA00022694"/>
    </source>
</evidence>
<keyword evidence="10" id="KW-1185">Reference proteome</keyword>
<feature type="binding site" evidence="8">
    <location>
        <position position="270"/>
    </location>
    <ligand>
        <name>Zn(2+)</name>
        <dbReference type="ChEBI" id="CHEBI:29105"/>
        <label>2</label>
        <note>catalytic</note>
    </ligand>
</feature>
<dbReference type="GO" id="GO:0042781">
    <property type="term" value="F:3'-tRNA processing endoribonuclease activity"/>
    <property type="evidence" value="ECO:0007669"/>
    <property type="project" value="UniProtKB-UniRule"/>
</dbReference>
<comment type="subunit">
    <text evidence="1 8">Homodimer.</text>
</comment>
<feature type="binding site" evidence="8">
    <location>
        <position position="62"/>
    </location>
    <ligand>
        <name>Zn(2+)</name>
        <dbReference type="ChEBI" id="CHEBI:29105"/>
        <label>1</label>
        <note>catalytic</note>
    </ligand>
</feature>
<dbReference type="PANTHER" id="PTHR46018">
    <property type="entry name" value="ZINC PHOSPHODIESTERASE ELAC PROTEIN 1"/>
    <property type="match status" value="1"/>
</dbReference>
<dbReference type="RefSeq" id="WP_113645658.1">
    <property type="nucleotide sequence ID" value="NZ_QMHN01000001.1"/>
</dbReference>
<comment type="caution">
    <text evidence="9">The sequence shown here is derived from an EMBL/GenBank/DDBJ whole genome shotgun (WGS) entry which is preliminary data.</text>
</comment>
<sequence length="303" mass="34856">MKFEVTILGSSSATPIYNRNPTAQLLNCNERFYLIDCGEGTQQQLIRYGFKASKIDFIFISHLHGDHFFGLVGLLSSLHLNGRTKPLHLFAPAALKEILDLQFLHSDTHLRYSINFFPINPAKPEVIFKNNDVVVETIILNHRIPCTGFKFTEKKRLRKLIVEKLERDSIPVEYYAMLKRSVDFELPDGRRVNHLDYTIDSAIPKVYCYCSDTMYDERYFDQIKGADTLYHEATFMHDMLERALETHHTTAQQAAEIAKKVDAKKLLIGHFSSRYKTLEGLLEEAQAGFENTVLATEGRTFEI</sequence>
<dbReference type="GO" id="GO:0008270">
    <property type="term" value="F:zinc ion binding"/>
    <property type="evidence" value="ECO:0007669"/>
    <property type="project" value="UniProtKB-UniRule"/>
</dbReference>
<evidence type="ECO:0000313" key="10">
    <source>
        <dbReference type="Proteomes" id="UP000284120"/>
    </source>
</evidence>
<dbReference type="Pfam" id="PF23023">
    <property type="entry name" value="Anti-Pycsar_Apyc1"/>
    <property type="match status" value="1"/>
</dbReference>
<organism evidence="9 10">
    <name type="scientific">Pedobacter chitinilyticus</name>
    <dbReference type="NCBI Taxonomy" id="2233776"/>
    <lineage>
        <taxon>Bacteria</taxon>
        <taxon>Pseudomonadati</taxon>
        <taxon>Bacteroidota</taxon>
        <taxon>Sphingobacteriia</taxon>
        <taxon>Sphingobacteriales</taxon>
        <taxon>Sphingobacteriaceae</taxon>
        <taxon>Pedobacter</taxon>
    </lineage>
</organism>
<dbReference type="InterPro" id="IPR036866">
    <property type="entry name" value="RibonucZ/Hydroxyglut_hydro"/>
</dbReference>
<dbReference type="EMBL" id="SAYW01000001">
    <property type="protein sequence ID" value="RWU10162.1"/>
    <property type="molecule type" value="Genomic_DNA"/>
</dbReference>
<dbReference type="SUPFAM" id="SSF56281">
    <property type="entry name" value="Metallo-hydrolase/oxidoreductase"/>
    <property type="match status" value="1"/>
</dbReference>
<proteinExistence type="inferred from homology"/>
<feature type="active site" description="Proton acceptor" evidence="8">
    <location>
        <position position="66"/>
    </location>
</feature>
<reference evidence="9 10" key="1">
    <citation type="submission" date="2018-06" db="EMBL/GenBank/DDBJ databases">
        <title>Pedobacter endophyticus sp. nov., an endophytic bacterium isolated from a leaf of Triticum aestivum.</title>
        <authorList>
            <person name="Zhang L."/>
        </authorList>
    </citation>
    <scope>NUCLEOTIDE SEQUENCE [LARGE SCALE GENOMIC DNA]</scope>
    <source>
        <strain evidence="9 10">CM134L-2</strain>
    </source>
</reference>
<evidence type="ECO:0000256" key="6">
    <source>
        <dbReference type="ARBA" id="ARBA00022801"/>
    </source>
</evidence>
<feature type="binding site" evidence="8">
    <location>
        <position position="142"/>
    </location>
    <ligand>
        <name>Zn(2+)</name>
        <dbReference type="ChEBI" id="CHEBI:29105"/>
        <label>1</label>
        <note>catalytic</note>
    </ligand>
</feature>
<dbReference type="AlphaFoldDB" id="A0A3S3PPW9"/>
<keyword evidence="3 8" id="KW-0540">Nuclease</keyword>
<keyword evidence="5 8" id="KW-0255">Endonuclease</keyword>
<evidence type="ECO:0000256" key="7">
    <source>
        <dbReference type="ARBA" id="ARBA00022833"/>
    </source>
</evidence>
<name>A0A3S3PPW9_9SPHI</name>
<gene>
    <name evidence="8" type="primary">rnz</name>
    <name evidence="9" type="ORF">DPV69_02115</name>
</gene>
<dbReference type="NCBIfam" id="NF000801">
    <property type="entry name" value="PRK00055.1-3"/>
    <property type="match status" value="1"/>
</dbReference>
<comment type="function">
    <text evidence="8">Zinc phosphodiesterase, which displays some tRNA 3'-processing endonuclease activity. Probably involved in tRNA maturation, by removing a 3'-trailer from precursor tRNA.</text>
</comment>